<proteinExistence type="predicted"/>
<dbReference type="GO" id="GO:0005524">
    <property type="term" value="F:ATP binding"/>
    <property type="evidence" value="ECO:0007669"/>
    <property type="project" value="UniProtKB-KW"/>
</dbReference>
<evidence type="ECO:0000313" key="4">
    <source>
        <dbReference type="Proteomes" id="UP000031668"/>
    </source>
</evidence>
<dbReference type="OrthoDB" id="9972657at2759"/>
<gene>
    <name evidence="3" type="ORF">RF11_14402</name>
</gene>
<reference evidence="3 4" key="1">
    <citation type="journal article" date="2014" name="Genome Biol. Evol.">
        <title>The genome of the myxosporean Thelohanellus kitauei shows adaptations to nutrient acquisition within its fish host.</title>
        <authorList>
            <person name="Yang Y."/>
            <person name="Xiong J."/>
            <person name="Zhou Z."/>
            <person name="Huo F."/>
            <person name="Miao W."/>
            <person name="Ran C."/>
            <person name="Liu Y."/>
            <person name="Zhang J."/>
            <person name="Feng J."/>
            <person name="Wang M."/>
            <person name="Wang M."/>
            <person name="Wang L."/>
            <person name="Yao B."/>
        </authorList>
    </citation>
    <scope>NUCLEOTIDE SEQUENCE [LARGE SCALE GENOMIC DNA]</scope>
    <source>
        <strain evidence="3">Wuqing</strain>
    </source>
</reference>
<dbReference type="PANTHER" id="PTHR20873:SF0">
    <property type="entry name" value="L-SERYL-TRNA(SEC) KINASE"/>
    <property type="match status" value="1"/>
</dbReference>
<keyword evidence="1" id="KW-0547">Nucleotide-binding</keyword>
<dbReference type="Proteomes" id="UP000031668">
    <property type="component" value="Unassembled WGS sequence"/>
</dbReference>
<comment type="caution">
    <text evidence="3">The sequence shown here is derived from an EMBL/GenBank/DDBJ whole genome shotgun (WGS) entry which is preliminary data.</text>
</comment>
<keyword evidence="3" id="KW-0418">Kinase</keyword>
<keyword evidence="4" id="KW-1185">Reference proteome</keyword>
<dbReference type="Gene3D" id="3.40.50.300">
    <property type="entry name" value="P-loop containing nucleotide triphosphate hydrolases"/>
    <property type="match status" value="1"/>
</dbReference>
<evidence type="ECO:0000256" key="1">
    <source>
        <dbReference type="ARBA" id="ARBA00022741"/>
    </source>
</evidence>
<dbReference type="InterPro" id="IPR013641">
    <property type="entry name" value="KTI12/PSTK"/>
</dbReference>
<dbReference type="PANTHER" id="PTHR20873">
    <property type="entry name" value="L-SERYL-TRNA(SEC) KINASE"/>
    <property type="match status" value="1"/>
</dbReference>
<dbReference type="InterPro" id="IPR027417">
    <property type="entry name" value="P-loop_NTPase"/>
</dbReference>
<organism evidence="3 4">
    <name type="scientific">Thelohanellus kitauei</name>
    <name type="common">Myxosporean</name>
    <dbReference type="NCBI Taxonomy" id="669202"/>
    <lineage>
        <taxon>Eukaryota</taxon>
        <taxon>Metazoa</taxon>
        <taxon>Cnidaria</taxon>
        <taxon>Myxozoa</taxon>
        <taxon>Myxosporea</taxon>
        <taxon>Bivalvulida</taxon>
        <taxon>Platysporina</taxon>
        <taxon>Myxobolidae</taxon>
        <taxon>Thelohanellus</taxon>
    </lineage>
</organism>
<dbReference type="GO" id="GO:0000049">
    <property type="term" value="F:tRNA binding"/>
    <property type="evidence" value="ECO:0007669"/>
    <property type="project" value="TreeGrafter"/>
</dbReference>
<keyword evidence="2" id="KW-0067">ATP-binding</keyword>
<accession>A0A0C2IA85</accession>
<dbReference type="EMBL" id="JWZT01005080">
    <property type="protein sequence ID" value="KII62203.1"/>
    <property type="molecule type" value="Genomic_DNA"/>
</dbReference>
<name>A0A0C2IA85_THEKT</name>
<dbReference type="InterPro" id="IPR052648">
    <property type="entry name" value="Ser-tRNA(Sec)_kinase"/>
</dbReference>
<sequence>MSEVDGVCLVVCGPPRSGKTSFSTALVNKFASQPYSIFYHEYDLYLGKFDLSTEQGLYRSKRVELLDSIFRDLKRAVGVRKQKIVLLLDDVMYLKSMRHEVYKRCRRENLEFFQIVLKAPLMTTLERFESSPNNLTMAIVKKLHTLFELPKCAQWERNHLIVDSEEYFENFEVIIEKICCLMKSNILPRPDEEVQRFESIVATRNSLIHQADLIIRKTISRKILQHNGLSNLKEFSEKLSFAKKLLLRKLQQNYIVGSDELFSQWKSGKDKISFVQLIESKFNDLFESQFL</sequence>
<dbReference type="GO" id="GO:0016301">
    <property type="term" value="F:kinase activity"/>
    <property type="evidence" value="ECO:0007669"/>
    <property type="project" value="UniProtKB-KW"/>
</dbReference>
<dbReference type="SUPFAM" id="SSF52540">
    <property type="entry name" value="P-loop containing nucleoside triphosphate hydrolases"/>
    <property type="match status" value="1"/>
</dbReference>
<evidence type="ECO:0000313" key="3">
    <source>
        <dbReference type="EMBL" id="KII62203.1"/>
    </source>
</evidence>
<dbReference type="Pfam" id="PF08433">
    <property type="entry name" value="KTI12"/>
    <property type="match status" value="1"/>
</dbReference>
<dbReference type="OMA" id="YDEHITT"/>
<evidence type="ECO:0000256" key="2">
    <source>
        <dbReference type="ARBA" id="ARBA00022840"/>
    </source>
</evidence>
<dbReference type="AlphaFoldDB" id="A0A0C2IA85"/>
<protein>
    <submittedName>
        <fullName evidence="3">L-seryl-tRNA(Sec) kinase</fullName>
    </submittedName>
</protein>
<keyword evidence="3" id="KW-0808">Transferase</keyword>